<evidence type="ECO:0000256" key="2">
    <source>
        <dbReference type="ARBA" id="ARBA00004922"/>
    </source>
</evidence>
<dbReference type="Pfam" id="PF00852">
    <property type="entry name" value="Glyco_transf_10"/>
    <property type="match status" value="1"/>
</dbReference>
<dbReference type="FunFam" id="3.40.50.11660:FF:000004">
    <property type="entry name" value="Glycoprotein 3-alpha-L-fucosyltransferase A"/>
    <property type="match status" value="1"/>
</dbReference>
<dbReference type="PANTHER" id="PTHR48438:SF1">
    <property type="entry name" value="ALPHA-(1,3)-FUCOSYLTRANSFERASE C-RELATED"/>
    <property type="match status" value="1"/>
</dbReference>
<dbReference type="InterPro" id="IPR038577">
    <property type="entry name" value="GT10-like_C_sf"/>
</dbReference>
<evidence type="ECO:0000256" key="1">
    <source>
        <dbReference type="ARBA" id="ARBA00004323"/>
    </source>
</evidence>
<dbReference type="EMBL" id="CAJNOC010001957">
    <property type="protein sequence ID" value="CAF0903213.1"/>
    <property type="molecule type" value="Genomic_DNA"/>
</dbReference>
<evidence type="ECO:0000313" key="15">
    <source>
        <dbReference type="EMBL" id="CAF0903213.1"/>
    </source>
</evidence>
<proteinExistence type="inferred from homology"/>
<dbReference type="AlphaFoldDB" id="A0A813ZVJ8"/>
<feature type="domain" description="Fucosyltransferase N-terminal" evidence="14">
    <location>
        <begin position="87"/>
        <end position="190"/>
    </location>
</feature>
<dbReference type="GO" id="GO:0000139">
    <property type="term" value="C:Golgi membrane"/>
    <property type="evidence" value="ECO:0007669"/>
    <property type="project" value="UniProtKB-SubCell"/>
</dbReference>
<comment type="caution">
    <text evidence="15">The sequence shown here is derived from an EMBL/GenBank/DDBJ whole genome shotgun (WGS) entry which is preliminary data.</text>
</comment>
<keyword evidence="9 12" id="KW-0333">Golgi apparatus</keyword>
<feature type="domain" description="Fucosyltransferase C-terminal" evidence="13">
    <location>
        <begin position="216"/>
        <end position="383"/>
    </location>
</feature>
<keyword evidence="8 12" id="KW-1133">Transmembrane helix</keyword>
<evidence type="ECO:0000256" key="12">
    <source>
        <dbReference type="RuleBase" id="RU003832"/>
    </source>
</evidence>
<dbReference type="InterPro" id="IPR001503">
    <property type="entry name" value="Glyco_trans_10"/>
</dbReference>
<evidence type="ECO:0000256" key="10">
    <source>
        <dbReference type="ARBA" id="ARBA00023136"/>
    </source>
</evidence>
<dbReference type="Pfam" id="PF17039">
    <property type="entry name" value="Glyco_tran_10_N"/>
    <property type="match status" value="1"/>
</dbReference>
<dbReference type="InterPro" id="IPR031481">
    <property type="entry name" value="Glyco_tran_10_N"/>
</dbReference>
<protein>
    <recommendedName>
        <fullName evidence="12">Fucosyltransferase</fullName>
        <ecNumber evidence="12">2.4.1.-</ecNumber>
    </recommendedName>
</protein>
<evidence type="ECO:0000256" key="7">
    <source>
        <dbReference type="ARBA" id="ARBA00022968"/>
    </source>
</evidence>
<dbReference type="SUPFAM" id="SSF53756">
    <property type="entry name" value="UDP-Glycosyltransferase/glycogen phosphorylase"/>
    <property type="match status" value="1"/>
</dbReference>
<dbReference type="OrthoDB" id="427096at2759"/>
<evidence type="ECO:0000259" key="13">
    <source>
        <dbReference type="Pfam" id="PF00852"/>
    </source>
</evidence>
<dbReference type="Gene3D" id="3.40.50.11660">
    <property type="entry name" value="Glycosyl transferase family 10, C-terminal domain"/>
    <property type="match status" value="1"/>
</dbReference>
<keyword evidence="11" id="KW-0325">Glycoprotein</keyword>
<name>A0A813ZVJ8_9BILA</name>
<dbReference type="GO" id="GO:0032580">
    <property type="term" value="C:Golgi cisterna membrane"/>
    <property type="evidence" value="ECO:0007669"/>
    <property type="project" value="UniProtKB-SubCell"/>
</dbReference>
<comment type="pathway">
    <text evidence="2">Protein modification; protein glycosylation.</text>
</comment>
<keyword evidence="6 12" id="KW-0812">Transmembrane</keyword>
<dbReference type="EC" id="2.4.1.-" evidence="12"/>
<sequence length="420" mass="49211">MTEYFNFIKIIVILAIFVIISFVFFDYNLTKADSSANKLVHKCEPFNKNAKNFRAIIDNIEYPLSLPLYLNKTINFECLNSHPTRIPKILFWTPFFGNKDFAFGLGYKKPFLDNLCPVYNCEVFNNKSRLNEADFVIVHMRDTIAEIPRVRPLNQRWIFTVFESPMHCPDFTKYNNVFNFTSTYSLESEFSRLTGSYQSFEWALNESFNENRDFSENKTHFAAAVVGNCGGSSGRLEYIRELQKYVPVNLLGRCGTDCTIFFKNSTRQKCKELIAQSHKFYLSFENSICNGYISEKFFQILRYDIIPIVLGGGNYSHFVPKSGYINVLDYKSPKDLADYLKYLSANKTAYNSYFKWKKNVHFKDKLVFSNFCDMCIQLNLENYIPIRENVIRDIGGFWNKKKNCKRPKFDKDKNFILNDL</sequence>
<keyword evidence="4 12" id="KW-0328">Glycosyltransferase</keyword>
<keyword evidence="5 12" id="KW-0808">Transferase</keyword>
<evidence type="ECO:0000256" key="4">
    <source>
        <dbReference type="ARBA" id="ARBA00022676"/>
    </source>
</evidence>
<dbReference type="PANTHER" id="PTHR48438">
    <property type="entry name" value="ALPHA-(1,3)-FUCOSYLTRANSFERASE C-RELATED"/>
    <property type="match status" value="1"/>
</dbReference>
<accession>A0A813ZVJ8</accession>
<evidence type="ECO:0000259" key="14">
    <source>
        <dbReference type="Pfam" id="PF17039"/>
    </source>
</evidence>
<comment type="subcellular location">
    <subcellularLocation>
        <location evidence="1">Golgi apparatus membrane</location>
        <topology evidence="1">Single-pass type II membrane protein</topology>
    </subcellularLocation>
    <subcellularLocation>
        <location evidence="12">Golgi apparatus</location>
        <location evidence="12">Golgi stack membrane</location>
        <topology evidence="12">Single-pass type II membrane protein</topology>
    </subcellularLocation>
</comment>
<evidence type="ECO:0000256" key="11">
    <source>
        <dbReference type="ARBA" id="ARBA00023180"/>
    </source>
</evidence>
<dbReference type="UniPathway" id="UPA00378"/>
<gene>
    <name evidence="15" type="ORF">OXX778_LOCUS11507</name>
</gene>
<evidence type="ECO:0000256" key="3">
    <source>
        <dbReference type="ARBA" id="ARBA00008919"/>
    </source>
</evidence>
<evidence type="ECO:0000256" key="6">
    <source>
        <dbReference type="ARBA" id="ARBA00022692"/>
    </source>
</evidence>
<reference evidence="15" key="1">
    <citation type="submission" date="2021-02" db="EMBL/GenBank/DDBJ databases">
        <authorList>
            <person name="Nowell W R."/>
        </authorList>
    </citation>
    <scope>NUCLEOTIDE SEQUENCE</scope>
    <source>
        <strain evidence="15">Ploen Becks lab</strain>
    </source>
</reference>
<evidence type="ECO:0000256" key="9">
    <source>
        <dbReference type="ARBA" id="ARBA00023034"/>
    </source>
</evidence>
<keyword evidence="10 12" id="KW-0472">Membrane</keyword>
<keyword evidence="7" id="KW-0735">Signal-anchor</keyword>
<comment type="similarity">
    <text evidence="3 12">Belongs to the glycosyltransferase 10 family.</text>
</comment>
<evidence type="ECO:0000313" key="16">
    <source>
        <dbReference type="Proteomes" id="UP000663879"/>
    </source>
</evidence>
<dbReference type="Proteomes" id="UP000663879">
    <property type="component" value="Unassembled WGS sequence"/>
</dbReference>
<evidence type="ECO:0000256" key="5">
    <source>
        <dbReference type="ARBA" id="ARBA00022679"/>
    </source>
</evidence>
<evidence type="ECO:0000256" key="8">
    <source>
        <dbReference type="ARBA" id="ARBA00022989"/>
    </source>
</evidence>
<organism evidence="15 16">
    <name type="scientific">Brachionus calyciflorus</name>
    <dbReference type="NCBI Taxonomy" id="104777"/>
    <lineage>
        <taxon>Eukaryota</taxon>
        <taxon>Metazoa</taxon>
        <taxon>Spiralia</taxon>
        <taxon>Gnathifera</taxon>
        <taxon>Rotifera</taxon>
        <taxon>Eurotatoria</taxon>
        <taxon>Monogononta</taxon>
        <taxon>Pseudotrocha</taxon>
        <taxon>Ploima</taxon>
        <taxon>Brachionidae</taxon>
        <taxon>Brachionus</taxon>
    </lineage>
</organism>
<keyword evidence="16" id="KW-1185">Reference proteome</keyword>
<dbReference type="InterPro" id="IPR055270">
    <property type="entry name" value="Glyco_tran_10_C"/>
</dbReference>
<dbReference type="GO" id="GO:0008417">
    <property type="term" value="F:fucosyltransferase activity"/>
    <property type="evidence" value="ECO:0007669"/>
    <property type="project" value="InterPro"/>
</dbReference>
<feature type="transmembrane region" description="Helical" evidence="12">
    <location>
        <begin position="7"/>
        <end position="25"/>
    </location>
</feature>